<proteinExistence type="predicted"/>
<comment type="caution">
    <text evidence="1">The sequence shown here is derived from an EMBL/GenBank/DDBJ whole genome shotgun (WGS) entry which is preliminary data.</text>
</comment>
<gene>
    <name evidence="1" type="ORF">C8263_17890</name>
</gene>
<dbReference type="AlphaFoldDB" id="A0A2T3W3H2"/>
<dbReference type="Proteomes" id="UP000240317">
    <property type="component" value="Unassembled WGS sequence"/>
</dbReference>
<evidence type="ECO:0000313" key="1">
    <source>
        <dbReference type="EMBL" id="PTA66422.1"/>
    </source>
</evidence>
<dbReference type="EMBL" id="PYSV01000032">
    <property type="protein sequence ID" value="PTA66422.1"/>
    <property type="molecule type" value="Genomic_DNA"/>
</dbReference>
<name>A0A2T3W3H2_9DEIO</name>
<reference evidence="1 2" key="1">
    <citation type="submission" date="2018-03" db="EMBL/GenBank/DDBJ databases">
        <title>Draft genome of Deinococcus sp. OD32.</title>
        <authorList>
            <person name="Wang X.-P."/>
            <person name="Du Z.-J."/>
        </authorList>
    </citation>
    <scope>NUCLEOTIDE SEQUENCE [LARGE SCALE GENOMIC DNA]</scope>
    <source>
        <strain evidence="1 2">OD32</strain>
    </source>
</reference>
<keyword evidence="2" id="KW-1185">Reference proteome</keyword>
<dbReference type="OrthoDB" id="165401at2"/>
<accession>A0A2T3W3H2</accession>
<protein>
    <submittedName>
        <fullName evidence="1">Uncharacterized protein</fullName>
    </submittedName>
</protein>
<organism evidence="1 2">
    <name type="scientific">Deinococcus arcticus</name>
    <dbReference type="NCBI Taxonomy" id="2136176"/>
    <lineage>
        <taxon>Bacteria</taxon>
        <taxon>Thermotogati</taxon>
        <taxon>Deinococcota</taxon>
        <taxon>Deinococci</taxon>
        <taxon>Deinococcales</taxon>
        <taxon>Deinococcaceae</taxon>
        <taxon>Deinococcus</taxon>
    </lineage>
</organism>
<dbReference type="RefSeq" id="WP_107139491.1">
    <property type="nucleotide sequence ID" value="NZ_PYSV01000032.1"/>
</dbReference>
<evidence type="ECO:0000313" key="2">
    <source>
        <dbReference type="Proteomes" id="UP000240317"/>
    </source>
</evidence>
<sequence length="216" mass="24482">MSTADVMLLGLERVSEADFLRLQACVREWRVLWGLTLTHCLRLEDERDAFVLIAERTYREALDHLEDWLRAAFPDHVIVGHAYVQGMHLPVYTMDQAGLELMRRMQSRTACIVEDARAGKTSPLLPSVSSHLDGVAAWRTRNHVRPQGQGVYLLCDACGESTARQANEEEAWEVAGTKGWRVYRDLDVCICERCVQSGNARALERVLCRLEARQSA</sequence>